<keyword evidence="8" id="KW-1185">Reference proteome</keyword>
<evidence type="ECO:0000256" key="1">
    <source>
        <dbReference type="ARBA" id="ARBA00010688"/>
    </source>
</evidence>
<keyword evidence="4 7" id="KW-0418">Kinase</keyword>
<keyword evidence="2" id="KW-0808">Transferase</keyword>
<evidence type="ECO:0000256" key="3">
    <source>
        <dbReference type="ARBA" id="ARBA00022741"/>
    </source>
</evidence>
<organism evidence="7 8">
    <name type="scientific">Treponema lecithinolyticum ATCC 700332</name>
    <dbReference type="NCBI Taxonomy" id="1321815"/>
    <lineage>
        <taxon>Bacteria</taxon>
        <taxon>Pseudomonadati</taxon>
        <taxon>Spirochaetota</taxon>
        <taxon>Spirochaetia</taxon>
        <taxon>Spirochaetales</taxon>
        <taxon>Treponemataceae</taxon>
        <taxon>Treponema</taxon>
    </lineage>
</organism>
<dbReference type="Proteomes" id="UP000016649">
    <property type="component" value="Unassembled WGS sequence"/>
</dbReference>
<keyword evidence="5" id="KW-0067">ATP-binding</keyword>
<dbReference type="Pfam" id="PF00294">
    <property type="entry name" value="PfkB"/>
    <property type="match status" value="1"/>
</dbReference>
<dbReference type="InterPro" id="IPR029056">
    <property type="entry name" value="Ribokinase-like"/>
</dbReference>
<evidence type="ECO:0000256" key="4">
    <source>
        <dbReference type="ARBA" id="ARBA00022777"/>
    </source>
</evidence>
<gene>
    <name evidence="7" type="ORF">HMPREF9193_01941</name>
</gene>
<feature type="domain" description="Carbohydrate kinase PfkB" evidence="6">
    <location>
        <begin position="17"/>
        <end position="325"/>
    </location>
</feature>
<dbReference type="GO" id="GO:0016301">
    <property type="term" value="F:kinase activity"/>
    <property type="evidence" value="ECO:0007669"/>
    <property type="project" value="UniProtKB-KW"/>
</dbReference>
<sequence>MPEETMNNSQNKTVDVTALGELLIDFTQNGLSGEGNWLMEANPGGAPPNVLAMLKKLGHSVSFIGKVGNDIFGKHLKNVLDDLGIGTENLIVDTEFNTTLAFVQTKQDGDRDFSFYRNPGADTQLASHEINLQIFEKTKIFHFGTLSMTCDPACEATEQAIFSAKKSGALCSFDPNLRIPLWDNLEHAKECIKFGLSQCDILKIAEEELEFVTGCADIEKGVRTLRSHYRIPLIGVTCGKKGSILFYADEHCTDDLGIRTQAPTFEKVKTVDTTGAGDTFSACILHDVLQNGFTDFTAQRLHNMLIFANAAASLVTTKRGALKVMPSETEIRDLMQKGF</sequence>
<dbReference type="InterPro" id="IPR050306">
    <property type="entry name" value="PfkB_Carbo_kinase"/>
</dbReference>
<dbReference type="InterPro" id="IPR011611">
    <property type="entry name" value="PfkB_dom"/>
</dbReference>
<dbReference type="SUPFAM" id="SSF53613">
    <property type="entry name" value="Ribokinase-like"/>
    <property type="match status" value="1"/>
</dbReference>
<dbReference type="CDD" id="cd01167">
    <property type="entry name" value="bac_FRK"/>
    <property type="match status" value="1"/>
</dbReference>
<evidence type="ECO:0000259" key="6">
    <source>
        <dbReference type="Pfam" id="PF00294"/>
    </source>
</evidence>
<evidence type="ECO:0000256" key="2">
    <source>
        <dbReference type="ARBA" id="ARBA00022679"/>
    </source>
</evidence>
<evidence type="ECO:0000256" key="5">
    <source>
        <dbReference type="ARBA" id="ARBA00022840"/>
    </source>
</evidence>
<comment type="caution">
    <text evidence="7">The sequence shown here is derived from an EMBL/GenBank/DDBJ whole genome shotgun (WGS) entry which is preliminary data.</text>
</comment>
<reference evidence="7 8" key="1">
    <citation type="submission" date="2013-08" db="EMBL/GenBank/DDBJ databases">
        <authorList>
            <person name="Weinstock G."/>
            <person name="Sodergren E."/>
            <person name="Wylie T."/>
            <person name="Fulton L."/>
            <person name="Fulton R."/>
            <person name="Fronick C."/>
            <person name="O'Laughlin M."/>
            <person name="Godfrey J."/>
            <person name="Miner T."/>
            <person name="Herter B."/>
            <person name="Appelbaum E."/>
            <person name="Cordes M."/>
            <person name="Lek S."/>
            <person name="Wollam A."/>
            <person name="Pepin K.H."/>
            <person name="Palsikar V.B."/>
            <person name="Mitreva M."/>
            <person name="Wilson R.K."/>
        </authorList>
    </citation>
    <scope>NUCLEOTIDE SEQUENCE [LARGE SCALE GENOMIC DNA]</scope>
    <source>
        <strain evidence="7 8">ATCC 700332</strain>
    </source>
</reference>
<dbReference type="Gene3D" id="3.40.1190.20">
    <property type="match status" value="1"/>
</dbReference>
<dbReference type="EMBL" id="AWVH01000043">
    <property type="protein sequence ID" value="ERJ91717.1"/>
    <property type="molecule type" value="Genomic_DNA"/>
</dbReference>
<proteinExistence type="inferred from homology"/>
<accession>A0ABN0NWI6</accession>
<evidence type="ECO:0000313" key="8">
    <source>
        <dbReference type="Proteomes" id="UP000016649"/>
    </source>
</evidence>
<evidence type="ECO:0000313" key="7">
    <source>
        <dbReference type="EMBL" id="ERJ91717.1"/>
    </source>
</evidence>
<protein>
    <submittedName>
        <fullName evidence="7">Kinase, PfkB family</fullName>
    </submittedName>
</protein>
<keyword evidence="3" id="KW-0547">Nucleotide-binding</keyword>
<name>A0ABN0NWI6_TRELE</name>
<dbReference type="PANTHER" id="PTHR43085">
    <property type="entry name" value="HEXOKINASE FAMILY MEMBER"/>
    <property type="match status" value="1"/>
</dbReference>
<dbReference type="PANTHER" id="PTHR43085:SF1">
    <property type="entry name" value="PSEUDOURIDINE KINASE-RELATED"/>
    <property type="match status" value="1"/>
</dbReference>
<comment type="similarity">
    <text evidence="1">Belongs to the carbohydrate kinase PfkB family.</text>
</comment>